<dbReference type="Gene3D" id="3.40.50.150">
    <property type="entry name" value="Vaccinia Virus protein VP39"/>
    <property type="match status" value="1"/>
</dbReference>
<dbReference type="InterPro" id="IPR029063">
    <property type="entry name" value="SAM-dependent_MTases_sf"/>
</dbReference>
<feature type="compositionally biased region" description="Basic and acidic residues" evidence="1">
    <location>
        <begin position="1"/>
        <end position="15"/>
    </location>
</feature>
<dbReference type="Pfam" id="PF04672">
    <property type="entry name" value="Methyltransf_19"/>
    <property type="match status" value="1"/>
</dbReference>
<proteinExistence type="predicted"/>
<evidence type="ECO:0000313" key="3">
    <source>
        <dbReference type="Proteomes" id="UP001500967"/>
    </source>
</evidence>
<dbReference type="Proteomes" id="UP001500967">
    <property type="component" value="Unassembled WGS sequence"/>
</dbReference>
<gene>
    <name evidence="2" type="ORF">GCM10009539_18710</name>
</gene>
<dbReference type="GO" id="GO:0032259">
    <property type="term" value="P:methylation"/>
    <property type="evidence" value="ECO:0007669"/>
    <property type="project" value="UniProtKB-KW"/>
</dbReference>
<keyword evidence="2" id="KW-0489">Methyltransferase</keyword>
<dbReference type="GO" id="GO:0008168">
    <property type="term" value="F:methyltransferase activity"/>
    <property type="evidence" value="ECO:0007669"/>
    <property type="project" value="UniProtKB-KW"/>
</dbReference>
<dbReference type="InterPro" id="IPR006764">
    <property type="entry name" value="SAM_dep_MeTrfase_SAV2177_type"/>
</dbReference>
<sequence length="294" mass="32041">MATMRGEEAAAERDSVTMSEPTPDWMKPDPEQIGVDLRTDVPHSARIYDYILGGKDNFPPDRAAGDLSLAGWPGVRTSMQQNRYFMNRAVRYLAEKAGIRQFLDVGTGIPTAPNLHDVVQEVAPESRVVYVDNDPIVLAHARALLTSSPEGRTVYVDADLTDPESILSSPEFTDTLDLTQPVALSVIAVVQFIPDEVAYDVVRRLMDRLPSGSFLALSTATGDIGDGIHRAAAAYREQGIFVALRDKAAVETFFDGYELVDPGVTLTNDWHPDEKALGVPHGDSAMYAGVARKP</sequence>
<organism evidence="2 3">
    <name type="scientific">Cryptosporangium japonicum</name>
    <dbReference type="NCBI Taxonomy" id="80872"/>
    <lineage>
        <taxon>Bacteria</taxon>
        <taxon>Bacillati</taxon>
        <taxon>Actinomycetota</taxon>
        <taxon>Actinomycetes</taxon>
        <taxon>Cryptosporangiales</taxon>
        <taxon>Cryptosporangiaceae</taxon>
        <taxon>Cryptosporangium</taxon>
    </lineage>
</organism>
<evidence type="ECO:0000313" key="2">
    <source>
        <dbReference type="EMBL" id="GAA0233653.1"/>
    </source>
</evidence>
<keyword evidence="2" id="KW-0808">Transferase</keyword>
<name>A0ABP3DLT0_9ACTN</name>
<keyword evidence="3" id="KW-1185">Reference proteome</keyword>
<reference evidence="3" key="1">
    <citation type="journal article" date="2019" name="Int. J. Syst. Evol. Microbiol.">
        <title>The Global Catalogue of Microorganisms (GCM) 10K type strain sequencing project: providing services to taxonomists for standard genome sequencing and annotation.</title>
        <authorList>
            <consortium name="The Broad Institute Genomics Platform"/>
            <consortium name="The Broad Institute Genome Sequencing Center for Infectious Disease"/>
            <person name="Wu L."/>
            <person name="Ma J."/>
        </authorList>
    </citation>
    <scope>NUCLEOTIDE SEQUENCE [LARGE SCALE GENOMIC DNA]</scope>
    <source>
        <strain evidence="3">JCM 10425</strain>
    </source>
</reference>
<evidence type="ECO:0000256" key="1">
    <source>
        <dbReference type="SAM" id="MobiDB-lite"/>
    </source>
</evidence>
<dbReference type="PIRSF" id="PIRSF017393">
    <property type="entry name" value="MTase_SAV2177"/>
    <property type="match status" value="1"/>
</dbReference>
<accession>A0ABP3DLT0</accession>
<feature type="region of interest" description="Disordered" evidence="1">
    <location>
        <begin position="1"/>
        <end position="30"/>
    </location>
</feature>
<protein>
    <submittedName>
        <fullName evidence="2">SAM-dependent methyltransferase</fullName>
    </submittedName>
</protein>
<dbReference type="EMBL" id="BAAAGX010000007">
    <property type="protein sequence ID" value="GAA0233653.1"/>
    <property type="molecule type" value="Genomic_DNA"/>
</dbReference>
<dbReference type="SUPFAM" id="SSF53335">
    <property type="entry name" value="S-adenosyl-L-methionine-dependent methyltransferases"/>
    <property type="match status" value="1"/>
</dbReference>
<comment type="caution">
    <text evidence="2">The sequence shown here is derived from an EMBL/GenBank/DDBJ whole genome shotgun (WGS) entry which is preliminary data.</text>
</comment>